<sequence length="113" mass="12759">MSISRIQINLHSHVDELFSANFLQSRDRENQEALKSFLSSTYSSLASLAWHLGADGDVFQREAVPASELTDDAFFELNREREFSGRGGTDRNQRLLGTLDHRQQFGQQSGEAI</sequence>
<protein>
    <submittedName>
        <fullName evidence="2">Uncharacterized protein</fullName>
    </submittedName>
</protein>
<dbReference type="Proteomes" id="UP001235547">
    <property type="component" value="Chromosome 1"/>
</dbReference>
<evidence type="ECO:0000313" key="2">
    <source>
        <dbReference type="EMBL" id="WEX82845.1"/>
    </source>
</evidence>
<gene>
    <name evidence="2" type="ORF">PYH38_005181</name>
</gene>
<dbReference type="EMBL" id="CP120371">
    <property type="protein sequence ID" value="WEX82845.1"/>
    <property type="molecule type" value="Genomic_DNA"/>
</dbReference>
<feature type="compositionally biased region" description="Basic and acidic residues" evidence="1">
    <location>
        <begin position="83"/>
        <end position="103"/>
    </location>
</feature>
<keyword evidence="3" id="KW-1185">Reference proteome</keyword>
<feature type="region of interest" description="Disordered" evidence="1">
    <location>
        <begin position="83"/>
        <end position="113"/>
    </location>
</feature>
<reference evidence="2 3" key="1">
    <citation type="submission" date="2023-03" db="EMBL/GenBank/DDBJ databases">
        <authorList>
            <person name="Kaur S."/>
            <person name="Espinosa-Saiz D."/>
            <person name="Velazquez E."/>
            <person name="Menendez E."/>
            <person name="diCenzo G.C."/>
        </authorList>
    </citation>
    <scope>NUCLEOTIDE SEQUENCE [LARGE SCALE GENOMIC DNA]</scope>
    <source>
        <strain evidence="2 3">LMG 27395</strain>
    </source>
</reference>
<feature type="compositionally biased region" description="Polar residues" evidence="1">
    <location>
        <begin position="104"/>
        <end position="113"/>
    </location>
</feature>
<name>A0ABY8CW40_9HYPH</name>
<evidence type="ECO:0000256" key="1">
    <source>
        <dbReference type="SAM" id="MobiDB-lite"/>
    </source>
</evidence>
<dbReference type="RefSeq" id="WP_280733596.1">
    <property type="nucleotide sequence ID" value="NZ_CP120368.1"/>
</dbReference>
<organism evidence="2 3">
    <name type="scientific">Sinorhizobium numidicum</name>
    <dbReference type="NCBI Taxonomy" id="680248"/>
    <lineage>
        <taxon>Bacteria</taxon>
        <taxon>Pseudomonadati</taxon>
        <taxon>Pseudomonadota</taxon>
        <taxon>Alphaproteobacteria</taxon>
        <taxon>Hyphomicrobiales</taxon>
        <taxon>Rhizobiaceae</taxon>
        <taxon>Sinorhizobium/Ensifer group</taxon>
        <taxon>Sinorhizobium</taxon>
    </lineage>
</organism>
<evidence type="ECO:0000313" key="3">
    <source>
        <dbReference type="Proteomes" id="UP001235547"/>
    </source>
</evidence>
<proteinExistence type="predicted"/>
<accession>A0ABY8CW40</accession>